<accession>A0A229W0Q0</accession>
<feature type="region of interest" description="Disordered" evidence="1">
    <location>
        <begin position="273"/>
        <end position="318"/>
    </location>
</feature>
<evidence type="ECO:0000313" key="2">
    <source>
        <dbReference type="EMBL" id="OXN01453.1"/>
    </source>
</evidence>
<dbReference type="Pfam" id="PF13730">
    <property type="entry name" value="HTH_36"/>
    <property type="match status" value="1"/>
</dbReference>
<evidence type="ECO:0000256" key="1">
    <source>
        <dbReference type="SAM" id="MobiDB-lite"/>
    </source>
</evidence>
<feature type="compositionally biased region" description="Polar residues" evidence="1">
    <location>
        <begin position="133"/>
        <end position="142"/>
    </location>
</feature>
<organism evidence="2 3">
    <name type="scientific">Bifidobacterium vansinderenii</name>
    <dbReference type="NCBI Taxonomy" id="1984871"/>
    <lineage>
        <taxon>Bacteria</taxon>
        <taxon>Bacillati</taxon>
        <taxon>Actinomycetota</taxon>
        <taxon>Actinomycetes</taxon>
        <taxon>Bifidobacteriales</taxon>
        <taxon>Bifidobacteriaceae</taxon>
        <taxon>Bifidobacterium</taxon>
    </lineage>
</organism>
<dbReference type="Gene3D" id="1.10.10.10">
    <property type="entry name" value="Winged helix-like DNA-binding domain superfamily/Winged helix DNA-binding domain"/>
    <property type="match status" value="1"/>
</dbReference>
<feature type="compositionally biased region" description="Polar residues" evidence="1">
    <location>
        <begin position="154"/>
        <end position="174"/>
    </location>
</feature>
<dbReference type="OrthoDB" id="3226741at2"/>
<feature type="compositionally biased region" description="Basic and acidic residues" evidence="1">
    <location>
        <begin position="294"/>
        <end position="315"/>
    </location>
</feature>
<dbReference type="Proteomes" id="UP000215433">
    <property type="component" value="Unassembled WGS sequence"/>
</dbReference>
<comment type="caution">
    <text evidence="2">The sequence shown here is derived from an EMBL/GenBank/DDBJ whole genome shotgun (WGS) entry which is preliminary data.</text>
</comment>
<name>A0A229W0Q0_9BIFI</name>
<dbReference type="AlphaFoldDB" id="A0A229W0Q0"/>
<feature type="compositionally biased region" description="Basic residues" evidence="1">
    <location>
        <begin position="111"/>
        <end position="129"/>
    </location>
</feature>
<dbReference type="SUPFAM" id="SSF46785">
    <property type="entry name" value="Winged helix' DNA-binding domain"/>
    <property type="match status" value="1"/>
</dbReference>
<dbReference type="InterPro" id="IPR036390">
    <property type="entry name" value="WH_DNA-bd_sf"/>
</dbReference>
<protein>
    <submittedName>
        <fullName evidence="2">DNA-binding protein</fullName>
    </submittedName>
</protein>
<dbReference type="RefSeq" id="WP_093959643.1">
    <property type="nucleotide sequence ID" value="NZ_NEWD01000004.1"/>
</dbReference>
<sequence>MSVGAVDWALRKAPVGSNQSARLVLIALANLVDDEGRDAHPPVSKLVAWLEMSESTVRRAMKYLEGEGLIRRGDQRLVSHFDEFHRPVVWDLVMTRERKLDLRDDPDKAKGGRKPGVRKTVGKPRKPGVKKNVGSTKPTVKTTPGFKRKPPVTHDTTQVSPVTDSTSLVRNNPSVPYGDISPAGENPPAETNPTKPETMLADWMSALLAGQHIQPNAKSRRRELQAARRLLDRTDLDTIQAMARWAVMHDWWQSTVRSLTALDRNWDTIRAQHHRDTQTRRPVDPTDRPLWPEPADKPDKPTPIPARHETSEHKHTAGCQHVTAIIQPIEHRFPTDRVGGRFGSSPRSQARQLAADMLNEGKDPSEIRGVLTGRLAPDELMQIA</sequence>
<dbReference type="EMBL" id="NEWD01000004">
    <property type="protein sequence ID" value="OXN01453.1"/>
    <property type="molecule type" value="Genomic_DNA"/>
</dbReference>
<reference evidence="2 3" key="1">
    <citation type="submission" date="2017-05" db="EMBL/GenBank/DDBJ databases">
        <title>Bifidobacterium vansinderenii sp. nov.</title>
        <authorList>
            <person name="Lugli G.A."/>
            <person name="Duranti S."/>
            <person name="Mangifesta M."/>
        </authorList>
    </citation>
    <scope>NUCLEOTIDE SEQUENCE [LARGE SCALE GENOMIC DNA]</scope>
    <source>
        <strain evidence="2 3">Tam10B</strain>
    </source>
</reference>
<proteinExistence type="predicted"/>
<keyword evidence="3" id="KW-1185">Reference proteome</keyword>
<dbReference type="GO" id="GO:0003677">
    <property type="term" value="F:DNA binding"/>
    <property type="evidence" value="ECO:0007669"/>
    <property type="project" value="UniProtKB-KW"/>
</dbReference>
<keyword evidence="2" id="KW-0238">DNA-binding</keyword>
<feature type="compositionally biased region" description="Basic and acidic residues" evidence="1">
    <location>
        <begin position="274"/>
        <end position="287"/>
    </location>
</feature>
<gene>
    <name evidence="2" type="ORF">Tam10B_0456</name>
</gene>
<dbReference type="InterPro" id="IPR036388">
    <property type="entry name" value="WH-like_DNA-bd_sf"/>
</dbReference>
<evidence type="ECO:0000313" key="3">
    <source>
        <dbReference type="Proteomes" id="UP000215433"/>
    </source>
</evidence>
<feature type="region of interest" description="Disordered" evidence="1">
    <location>
        <begin position="103"/>
        <end position="193"/>
    </location>
</feature>